<comment type="caution">
    <text evidence="1">The sequence shown here is derived from an EMBL/GenBank/DDBJ whole genome shotgun (WGS) entry which is preliminary data.</text>
</comment>
<evidence type="ECO:0000313" key="2">
    <source>
        <dbReference type="Proteomes" id="UP000266861"/>
    </source>
</evidence>
<name>A0A397GVG5_9GLOM</name>
<gene>
    <name evidence="1" type="ORF">Glove_428g63</name>
</gene>
<protein>
    <submittedName>
        <fullName evidence="1">Uncharacterized protein</fullName>
    </submittedName>
</protein>
<keyword evidence="2" id="KW-1185">Reference proteome</keyword>
<dbReference type="AlphaFoldDB" id="A0A397GVG5"/>
<proteinExistence type="predicted"/>
<dbReference type="EMBL" id="PQFF01000379">
    <property type="protein sequence ID" value="RHZ54289.1"/>
    <property type="molecule type" value="Genomic_DNA"/>
</dbReference>
<organism evidence="1 2">
    <name type="scientific">Diversispora epigaea</name>
    <dbReference type="NCBI Taxonomy" id="1348612"/>
    <lineage>
        <taxon>Eukaryota</taxon>
        <taxon>Fungi</taxon>
        <taxon>Fungi incertae sedis</taxon>
        <taxon>Mucoromycota</taxon>
        <taxon>Glomeromycotina</taxon>
        <taxon>Glomeromycetes</taxon>
        <taxon>Diversisporales</taxon>
        <taxon>Diversisporaceae</taxon>
        <taxon>Diversispora</taxon>
    </lineage>
</organism>
<reference evidence="1 2" key="1">
    <citation type="submission" date="2018-08" db="EMBL/GenBank/DDBJ databases">
        <title>Genome and evolution of the arbuscular mycorrhizal fungus Diversispora epigaea (formerly Glomus versiforme) and its bacterial endosymbionts.</title>
        <authorList>
            <person name="Sun X."/>
            <person name="Fei Z."/>
            <person name="Harrison M."/>
        </authorList>
    </citation>
    <scope>NUCLEOTIDE SEQUENCE [LARGE SCALE GENOMIC DNA]</scope>
    <source>
        <strain evidence="1 2">IT104</strain>
    </source>
</reference>
<accession>A0A397GVG5</accession>
<evidence type="ECO:0000313" key="1">
    <source>
        <dbReference type="EMBL" id="RHZ54289.1"/>
    </source>
</evidence>
<sequence length="173" mass="19803">MAQNEMITVMASLLYGNQTITIHRHSRKIRSIDIINKIITSSCNSNYSPIQIRAIATRAWSDLKNYPVRFRRRYFRMSDIANNYFDRNPGASSVQLLNSNSYRTTQLRISTSDALRLQHELVELPTPRSLEEAEEMLNNRILPTESTSIIHENSTPVDLFASMLTEGSASAFY</sequence>
<dbReference type="Proteomes" id="UP000266861">
    <property type="component" value="Unassembled WGS sequence"/>
</dbReference>